<dbReference type="WBParaSite" id="ES5_v2.g29157.t1">
    <property type="protein sequence ID" value="ES5_v2.g29157.t1"/>
    <property type="gene ID" value="ES5_v2.g29157"/>
</dbReference>
<protein>
    <submittedName>
        <fullName evidence="2">Uncharacterized protein</fullName>
    </submittedName>
</protein>
<reference evidence="2" key="1">
    <citation type="submission" date="2022-11" db="UniProtKB">
        <authorList>
            <consortium name="WormBaseParasite"/>
        </authorList>
    </citation>
    <scope>IDENTIFICATION</scope>
</reference>
<accession>A0AC34GHI6</accession>
<dbReference type="Proteomes" id="UP000887579">
    <property type="component" value="Unplaced"/>
</dbReference>
<sequence>MIRVAFPRFDGYLRNCSIPGKPPGSSSTQLSQANMCFTSISPPSSLTPIIENIPFSNTVKLPELFFAPSKSTSPETTSSFRRTKNPTKMWQASAAASDPFDYEGFESGFDTMRAYTSEQVYEKPNIDRTEMLFVLFIKFINTCSQLGPVWTIAVQRYPQTITVLIDLLNECESAVDP</sequence>
<name>A0AC34GHI6_9BILA</name>
<organism evidence="1 2">
    <name type="scientific">Panagrolaimus sp. ES5</name>
    <dbReference type="NCBI Taxonomy" id="591445"/>
    <lineage>
        <taxon>Eukaryota</taxon>
        <taxon>Metazoa</taxon>
        <taxon>Ecdysozoa</taxon>
        <taxon>Nematoda</taxon>
        <taxon>Chromadorea</taxon>
        <taxon>Rhabditida</taxon>
        <taxon>Tylenchina</taxon>
        <taxon>Panagrolaimomorpha</taxon>
        <taxon>Panagrolaimoidea</taxon>
        <taxon>Panagrolaimidae</taxon>
        <taxon>Panagrolaimus</taxon>
    </lineage>
</organism>
<proteinExistence type="predicted"/>
<evidence type="ECO:0000313" key="2">
    <source>
        <dbReference type="WBParaSite" id="ES5_v2.g29157.t1"/>
    </source>
</evidence>
<evidence type="ECO:0000313" key="1">
    <source>
        <dbReference type="Proteomes" id="UP000887579"/>
    </source>
</evidence>